<dbReference type="PANTHER" id="PTHR37314:SF4">
    <property type="entry name" value="UPF0700 TRANSMEMBRANE PROTEIN YOAK"/>
    <property type="match status" value="1"/>
</dbReference>
<comment type="caution">
    <text evidence="2">The sequence shown here is derived from an EMBL/GenBank/DDBJ whole genome shotgun (WGS) entry which is preliminary data.</text>
</comment>
<name>B6GE95_9ACTN</name>
<dbReference type="AlphaFoldDB" id="B6GE95"/>
<dbReference type="OrthoDB" id="7057004at2"/>
<organism evidence="2 3">
    <name type="scientific">Collinsella stercoris DSM 13279</name>
    <dbReference type="NCBI Taxonomy" id="445975"/>
    <lineage>
        <taxon>Bacteria</taxon>
        <taxon>Bacillati</taxon>
        <taxon>Actinomycetota</taxon>
        <taxon>Coriobacteriia</taxon>
        <taxon>Coriobacteriales</taxon>
        <taxon>Coriobacteriaceae</taxon>
        <taxon>Collinsella</taxon>
    </lineage>
</organism>
<feature type="transmembrane region" description="Helical" evidence="1">
    <location>
        <begin position="193"/>
        <end position="213"/>
    </location>
</feature>
<feature type="transmembrane region" description="Helical" evidence="1">
    <location>
        <begin position="92"/>
        <end position="109"/>
    </location>
</feature>
<dbReference type="GeneID" id="98001645"/>
<dbReference type="STRING" id="445975.COLSTE_02432"/>
<sequence length="223" mass="24131">MQRAKQVSESIELGIILALVGGFMDVYSYVGRDGVFANAQTGNILLVGVHLSEGDPSLAMRYLLPVLCFSVGIMVSDLVHERFASVMHWRQLTVLAEAVILLGVGLLSSEYNMLANGLTSLACGMQVESFRKIHGRGIATTMCIGNLRSALQNVDDYIVTHERGFLMNGALYFGVIAVFVCGAVLGNWCLERFGLSAIGICSLLLLVAFFLMFSDREGENPAA</sequence>
<dbReference type="PANTHER" id="PTHR37314">
    <property type="entry name" value="SLR0142 PROTEIN"/>
    <property type="match status" value="1"/>
</dbReference>
<dbReference type="EMBL" id="ABXJ01000146">
    <property type="protein sequence ID" value="EEA89399.1"/>
    <property type="molecule type" value="Genomic_DNA"/>
</dbReference>
<keyword evidence="3" id="KW-1185">Reference proteome</keyword>
<keyword evidence="1" id="KW-0812">Transmembrane</keyword>
<reference evidence="2 3" key="1">
    <citation type="submission" date="2008-10" db="EMBL/GenBank/DDBJ databases">
        <title>Draft genome sequence of Collinsella stercoris (DSM 13279).</title>
        <authorList>
            <person name="Sudarsanam P."/>
            <person name="Ley R."/>
            <person name="Guruge J."/>
            <person name="Turnbaugh P.J."/>
            <person name="Mahowald M."/>
            <person name="Liep D."/>
            <person name="Gordon J."/>
        </authorList>
    </citation>
    <scope>NUCLEOTIDE SEQUENCE [LARGE SCALE GENOMIC DNA]</scope>
    <source>
        <strain evidence="2 3">DSM 13279</strain>
    </source>
</reference>
<dbReference type="eggNOG" id="COG3619">
    <property type="taxonomic scope" value="Bacteria"/>
</dbReference>
<dbReference type="Proteomes" id="UP000003560">
    <property type="component" value="Unassembled WGS sequence"/>
</dbReference>
<evidence type="ECO:0000313" key="2">
    <source>
        <dbReference type="EMBL" id="EEA89399.1"/>
    </source>
</evidence>
<feature type="transmembrane region" description="Helical" evidence="1">
    <location>
        <begin position="12"/>
        <end position="30"/>
    </location>
</feature>
<keyword evidence="1" id="KW-1133">Transmembrane helix</keyword>
<reference evidence="2 3" key="2">
    <citation type="submission" date="2008-10" db="EMBL/GenBank/DDBJ databases">
        <authorList>
            <person name="Fulton L."/>
            <person name="Clifton S."/>
            <person name="Fulton B."/>
            <person name="Xu J."/>
            <person name="Minx P."/>
            <person name="Pepin K.H."/>
            <person name="Johnson M."/>
            <person name="Thiruvilangam P."/>
            <person name="Bhonagiri V."/>
            <person name="Nash W.E."/>
            <person name="Mardis E.R."/>
            <person name="Wilson R.K."/>
        </authorList>
    </citation>
    <scope>NUCLEOTIDE SEQUENCE [LARGE SCALE GENOMIC DNA]</scope>
    <source>
        <strain evidence="2 3">DSM 13279</strain>
    </source>
</reference>
<feature type="transmembrane region" description="Helical" evidence="1">
    <location>
        <begin position="165"/>
        <end position="186"/>
    </location>
</feature>
<evidence type="ECO:0008006" key="4">
    <source>
        <dbReference type="Google" id="ProtNLM"/>
    </source>
</evidence>
<protein>
    <recommendedName>
        <fullName evidence="4">DUF1275 domain-containing protein</fullName>
    </recommendedName>
</protein>
<feature type="transmembrane region" description="Helical" evidence="1">
    <location>
        <begin position="62"/>
        <end position="80"/>
    </location>
</feature>
<proteinExistence type="predicted"/>
<accession>B6GE95</accession>
<dbReference type="Pfam" id="PF06912">
    <property type="entry name" value="DUF1275"/>
    <property type="match status" value="1"/>
</dbReference>
<gene>
    <name evidence="2" type="ORF">COLSTE_02432</name>
</gene>
<evidence type="ECO:0000256" key="1">
    <source>
        <dbReference type="SAM" id="Phobius"/>
    </source>
</evidence>
<keyword evidence="1" id="KW-0472">Membrane</keyword>
<dbReference type="RefSeq" id="WP_006722054.1">
    <property type="nucleotide sequence ID" value="NZ_CP085935.1"/>
</dbReference>
<dbReference type="InterPro" id="IPR010699">
    <property type="entry name" value="DUF1275"/>
</dbReference>
<evidence type="ECO:0000313" key="3">
    <source>
        <dbReference type="Proteomes" id="UP000003560"/>
    </source>
</evidence>
<dbReference type="HOGENOM" id="CLU_079303_0_0_11"/>